<name>A0ACA9NUC2_9GLOM</name>
<feature type="non-terminal residue" evidence="1">
    <location>
        <position position="125"/>
    </location>
</feature>
<sequence>MSDNKIFNEEFEGDKSFTVKKVDICKTSTELYLKRIRGLILPLKPNFLPFNYNLSTLPNFKAKYNDKTWHEYLKNVNQISENEKISHEAVLQKLSDVGFTIHYLSRVKDTMFKEVVNALLEEIKK</sequence>
<keyword evidence="2" id="KW-1185">Reference proteome</keyword>
<accession>A0ACA9NUC2</accession>
<gene>
    <name evidence="1" type="ORF">RPERSI_LOCUS8685</name>
</gene>
<proteinExistence type="predicted"/>
<reference evidence="1" key="1">
    <citation type="submission" date="2021-06" db="EMBL/GenBank/DDBJ databases">
        <authorList>
            <person name="Kallberg Y."/>
            <person name="Tangrot J."/>
            <person name="Rosling A."/>
        </authorList>
    </citation>
    <scope>NUCLEOTIDE SEQUENCE</scope>
    <source>
        <strain evidence="1">MA461A</strain>
    </source>
</reference>
<protein>
    <submittedName>
        <fullName evidence="1">10475_t:CDS:1</fullName>
    </submittedName>
</protein>
<comment type="caution">
    <text evidence="1">The sequence shown here is derived from an EMBL/GenBank/DDBJ whole genome shotgun (WGS) entry which is preliminary data.</text>
</comment>
<evidence type="ECO:0000313" key="1">
    <source>
        <dbReference type="EMBL" id="CAG8671101.1"/>
    </source>
</evidence>
<dbReference type="EMBL" id="CAJVQC010015854">
    <property type="protein sequence ID" value="CAG8671101.1"/>
    <property type="molecule type" value="Genomic_DNA"/>
</dbReference>
<organism evidence="1 2">
    <name type="scientific">Racocetra persica</name>
    <dbReference type="NCBI Taxonomy" id="160502"/>
    <lineage>
        <taxon>Eukaryota</taxon>
        <taxon>Fungi</taxon>
        <taxon>Fungi incertae sedis</taxon>
        <taxon>Mucoromycota</taxon>
        <taxon>Glomeromycotina</taxon>
        <taxon>Glomeromycetes</taxon>
        <taxon>Diversisporales</taxon>
        <taxon>Gigasporaceae</taxon>
        <taxon>Racocetra</taxon>
    </lineage>
</organism>
<dbReference type="Proteomes" id="UP000789920">
    <property type="component" value="Unassembled WGS sequence"/>
</dbReference>
<evidence type="ECO:0000313" key="2">
    <source>
        <dbReference type="Proteomes" id="UP000789920"/>
    </source>
</evidence>